<dbReference type="InterPro" id="IPR052922">
    <property type="entry name" value="Cytidylate_Kinase-2"/>
</dbReference>
<keyword evidence="2" id="KW-1185">Reference proteome</keyword>
<evidence type="ECO:0000313" key="2">
    <source>
        <dbReference type="Proteomes" id="UP000612855"/>
    </source>
</evidence>
<dbReference type="InterPro" id="IPR027417">
    <property type="entry name" value="P-loop_NTPase"/>
</dbReference>
<dbReference type="PANTHER" id="PTHR37816">
    <property type="entry name" value="YALI0E33011P"/>
    <property type="match status" value="1"/>
</dbReference>
<dbReference type="SUPFAM" id="SSF52540">
    <property type="entry name" value="P-loop containing nucleoside triphosphate hydrolases"/>
    <property type="match status" value="1"/>
</dbReference>
<comment type="caution">
    <text evidence="1">The sequence shown here is derived from an EMBL/GenBank/DDBJ whole genome shotgun (WGS) entry which is preliminary data.</text>
</comment>
<dbReference type="RefSeq" id="WP_188476210.1">
    <property type="nucleotide sequence ID" value="NZ_BMFJ01000001.1"/>
</dbReference>
<dbReference type="PANTHER" id="PTHR37816:SF1">
    <property type="entry name" value="TOXIN"/>
    <property type="match status" value="1"/>
</dbReference>
<accession>A0A917A026</accession>
<evidence type="ECO:0000313" key="1">
    <source>
        <dbReference type="EMBL" id="GGE20526.1"/>
    </source>
</evidence>
<dbReference type="Gene3D" id="3.40.50.300">
    <property type="entry name" value="P-loop containing nucleotide triphosphate hydrolases"/>
    <property type="match status" value="1"/>
</dbReference>
<dbReference type="AlphaFoldDB" id="A0A917A026"/>
<dbReference type="Proteomes" id="UP000612855">
    <property type="component" value="Unassembled WGS sequence"/>
</dbReference>
<organism evidence="1 2">
    <name type="scientific">Primorskyibacter flagellatus</name>
    <dbReference type="NCBI Taxonomy" id="1387277"/>
    <lineage>
        <taxon>Bacteria</taxon>
        <taxon>Pseudomonadati</taxon>
        <taxon>Pseudomonadota</taxon>
        <taxon>Alphaproteobacteria</taxon>
        <taxon>Rhodobacterales</taxon>
        <taxon>Roseobacteraceae</taxon>
        <taxon>Primorskyibacter</taxon>
    </lineage>
</organism>
<reference evidence="2" key="1">
    <citation type="journal article" date="2019" name="Int. J. Syst. Evol. Microbiol.">
        <title>The Global Catalogue of Microorganisms (GCM) 10K type strain sequencing project: providing services to taxonomists for standard genome sequencing and annotation.</title>
        <authorList>
            <consortium name="The Broad Institute Genomics Platform"/>
            <consortium name="The Broad Institute Genome Sequencing Center for Infectious Disease"/>
            <person name="Wu L."/>
            <person name="Ma J."/>
        </authorList>
    </citation>
    <scope>NUCLEOTIDE SEQUENCE [LARGE SCALE GENOMIC DNA]</scope>
    <source>
        <strain evidence="2">CGMCC 1.12664</strain>
    </source>
</reference>
<proteinExistence type="predicted"/>
<protein>
    <submittedName>
        <fullName evidence="1">ATPase AAA</fullName>
    </submittedName>
</protein>
<gene>
    <name evidence="1" type="ORF">GCM10011360_06480</name>
</gene>
<name>A0A917A026_9RHOB</name>
<sequence length="184" mass="20649">MPSYISVAEAAGLLPGCRRVMVIGCSGGGKTTLSLRLSERFALPYLSIDRDMRWLPGWQARDRGEQRAILTRLVAAERWIMDRSGPTGIDLRVPRADLILWVRVPRRVALVNLALRVARNHGRVRVAMAEGCPEPLPDRAFLGYIWHFERRSAPRFVAQIDRHGPRVPVALIRSRAEAARLLAG</sequence>
<dbReference type="EMBL" id="BMFJ01000001">
    <property type="protein sequence ID" value="GGE20526.1"/>
    <property type="molecule type" value="Genomic_DNA"/>
</dbReference>